<organism evidence="11 12">
    <name type="scientific">Caballeronia sordidicola</name>
    <name type="common">Burkholderia sordidicola</name>
    <dbReference type="NCBI Taxonomy" id="196367"/>
    <lineage>
        <taxon>Bacteria</taxon>
        <taxon>Pseudomonadati</taxon>
        <taxon>Pseudomonadota</taxon>
        <taxon>Betaproteobacteria</taxon>
        <taxon>Burkholderiales</taxon>
        <taxon>Burkholderiaceae</taxon>
        <taxon>Caballeronia</taxon>
    </lineage>
</organism>
<evidence type="ECO:0000256" key="2">
    <source>
        <dbReference type="ARBA" id="ARBA00022448"/>
    </source>
</evidence>
<evidence type="ECO:0000256" key="6">
    <source>
        <dbReference type="ARBA" id="ARBA00022970"/>
    </source>
</evidence>
<dbReference type="GO" id="GO:0015190">
    <property type="term" value="F:L-leucine transmembrane transporter activity"/>
    <property type="evidence" value="ECO:0007669"/>
    <property type="project" value="TreeGrafter"/>
</dbReference>
<feature type="transmembrane region" description="Helical" evidence="10">
    <location>
        <begin position="147"/>
        <end position="171"/>
    </location>
</feature>
<comment type="caution">
    <text evidence="11">The sequence shown here is derived from an EMBL/GenBank/DDBJ whole genome shotgun (WGS) entry which is preliminary data.</text>
</comment>
<feature type="transmembrane region" description="Helical" evidence="10">
    <location>
        <begin position="105"/>
        <end position="127"/>
    </location>
</feature>
<keyword evidence="8 10" id="KW-0472">Membrane</keyword>
<evidence type="ECO:0000256" key="7">
    <source>
        <dbReference type="ARBA" id="ARBA00022989"/>
    </source>
</evidence>
<evidence type="ECO:0000256" key="9">
    <source>
        <dbReference type="ARBA" id="ARBA00037998"/>
    </source>
</evidence>
<dbReference type="InterPro" id="IPR052157">
    <property type="entry name" value="BCAA_transport_permease"/>
</dbReference>
<feature type="transmembrane region" description="Helical" evidence="10">
    <location>
        <begin position="44"/>
        <end position="62"/>
    </location>
</feature>
<keyword evidence="2" id="KW-0813">Transport</keyword>
<keyword evidence="7 10" id="KW-1133">Transmembrane helix</keyword>
<evidence type="ECO:0000256" key="10">
    <source>
        <dbReference type="SAM" id="Phobius"/>
    </source>
</evidence>
<evidence type="ECO:0000256" key="8">
    <source>
        <dbReference type="ARBA" id="ARBA00023136"/>
    </source>
</evidence>
<dbReference type="Proteomes" id="UP000195221">
    <property type="component" value="Unassembled WGS sequence"/>
</dbReference>
<dbReference type="GO" id="GO:0005304">
    <property type="term" value="F:L-valine transmembrane transporter activity"/>
    <property type="evidence" value="ECO:0007669"/>
    <property type="project" value="TreeGrafter"/>
</dbReference>
<dbReference type="GO" id="GO:0015188">
    <property type="term" value="F:L-isoleucine transmembrane transporter activity"/>
    <property type="evidence" value="ECO:0007669"/>
    <property type="project" value="TreeGrafter"/>
</dbReference>
<comment type="similarity">
    <text evidence="9">Belongs to the binding-protein-dependent transport system permease family. LivHM subfamily.</text>
</comment>
<dbReference type="GO" id="GO:0015192">
    <property type="term" value="F:L-phenylalanine transmembrane transporter activity"/>
    <property type="evidence" value="ECO:0007669"/>
    <property type="project" value="TreeGrafter"/>
</dbReference>
<dbReference type="GO" id="GO:0015808">
    <property type="term" value="P:L-alanine transport"/>
    <property type="evidence" value="ECO:0007669"/>
    <property type="project" value="TreeGrafter"/>
</dbReference>
<evidence type="ECO:0000313" key="11">
    <source>
        <dbReference type="EMBL" id="OTP75065.1"/>
    </source>
</evidence>
<feature type="transmembrane region" description="Helical" evidence="10">
    <location>
        <begin position="200"/>
        <end position="220"/>
    </location>
</feature>
<feature type="transmembrane region" description="Helical" evidence="10">
    <location>
        <begin position="280"/>
        <end position="298"/>
    </location>
</feature>
<dbReference type="PANTHER" id="PTHR11795:SF371">
    <property type="entry name" value="HIGH-AFFINITY BRANCHED-CHAIN AMINO ACID TRANSPORT SYSTEM PERMEASE PROTEIN LIVH"/>
    <property type="match status" value="1"/>
</dbReference>
<dbReference type="GO" id="GO:1903806">
    <property type="term" value="P:L-isoleucine import across plasma membrane"/>
    <property type="evidence" value="ECO:0007669"/>
    <property type="project" value="TreeGrafter"/>
</dbReference>
<dbReference type="RefSeq" id="WP_086386437.1">
    <property type="nucleotide sequence ID" value="NZ_NBTZ01000054.1"/>
</dbReference>
<dbReference type="GO" id="GO:0005886">
    <property type="term" value="C:plasma membrane"/>
    <property type="evidence" value="ECO:0007669"/>
    <property type="project" value="UniProtKB-SubCell"/>
</dbReference>
<dbReference type="GO" id="GO:0042941">
    <property type="term" value="P:D-alanine transmembrane transport"/>
    <property type="evidence" value="ECO:0007669"/>
    <property type="project" value="TreeGrafter"/>
</dbReference>
<gene>
    <name evidence="11" type="ORF">PAMC26577_14125</name>
</gene>
<keyword evidence="5 10" id="KW-0812">Transmembrane</keyword>
<protein>
    <submittedName>
        <fullName evidence="11">High-affinity branched-chain amino acid transport system permease protein LivH</fullName>
    </submittedName>
</protein>
<evidence type="ECO:0000313" key="12">
    <source>
        <dbReference type="Proteomes" id="UP000195221"/>
    </source>
</evidence>
<evidence type="ECO:0000256" key="3">
    <source>
        <dbReference type="ARBA" id="ARBA00022475"/>
    </source>
</evidence>
<dbReference type="AlphaFoldDB" id="A0A242MUK8"/>
<dbReference type="PANTHER" id="PTHR11795">
    <property type="entry name" value="BRANCHED-CHAIN AMINO ACID TRANSPORT SYSTEM PERMEASE PROTEIN LIVH"/>
    <property type="match status" value="1"/>
</dbReference>
<feature type="transmembrane region" description="Helical" evidence="10">
    <location>
        <begin position="6"/>
        <end position="32"/>
    </location>
</feature>
<dbReference type="EMBL" id="NBTZ01000054">
    <property type="protein sequence ID" value="OTP75065.1"/>
    <property type="molecule type" value="Genomic_DNA"/>
</dbReference>
<name>A0A242MUK8_CABSO</name>
<dbReference type="CDD" id="cd06582">
    <property type="entry name" value="TM_PBP1_LivH_like"/>
    <property type="match status" value="1"/>
</dbReference>
<feature type="transmembrane region" description="Helical" evidence="10">
    <location>
        <begin position="68"/>
        <end position="93"/>
    </location>
</feature>
<comment type="subcellular location">
    <subcellularLocation>
        <location evidence="1">Cell membrane</location>
        <topology evidence="1">Multi-pass membrane protein</topology>
    </subcellularLocation>
</comment>
<evidence type="ECO:0000256" key="4">
    <source>
        <dbReference type="ARBA" id="ARBA00022519"/>
    </source>
</evidence>
<evidence type="ECO:0000256" key="1">
    <source>
        <dbReference type="ARBA" id="ARBA00004651"/>
    </source>
</evidence>
<feature type="transmembrane region" description="Helical" evidence="10">
    <location>
        <begin position="226"/>
        <end position="247"/>
    </location>
</feature>
<keyword evidence="6" id="KW-0029">Amino-acid transport</keyword>
<proteinExistence type="inferred from homology"/>
<dbReference type="InterPro" id="IPR001851">
    <property type="entry name" value="ABC_transp_permease"/>
</dbReference>
<keyword evidence="3" id="KW-1003">Cell membrane</keyword>
<reference evidence="11 12" key="1">
    <citation type="submission" date="2017-03" db="EMBL/GenBank/DDBJ databases">
        <title>Genome analysis of strain PAMC 26577.</title>
        <authorList>
            <person name="Oh H.-M."/>
            <person name="Yang J.-A."/>
        </authorList>
    </citation>
    <scope>NUCLEOTIDE SEQUENCE [LARGE SCALE GENOMIC DNA]</scope>
    <source>
        <strain evidence="11 12">PAMC 26577</strain>
    </source>
</reference>
<accession>A0A242MUK8</accession>
<sequence>MDSSFAVQMLLNFLMLGAIYAIVAAGFSLYFGVVDVVHFAHGDILALGAYAGLAGSMAAASLGLGDGLIAGIAMVVVGFSVASIIGALIGRYLVLPLKGGSPINVLLITLMTGTAIRELLRIAIPGGANPKPFPMVLPDNLLSVGEVGIRVSSLIILAIGALGIVVTQFILTRTRLGLAIRAVAQDVDTARYMGIDYRRVVIVTFIIGSCLAALAGIMLGLYYRKIVFNMGLMLGVIGFCSAVVGGLGSLWGAVLGGFVFSALQIVATVALPIPSTYKDVFAFGVMICLIAIRPTGLLRERYAERV</sequence>
<feature type="transmembrane region" description="Helical" evidence="10">
    <location>
        <begin position="254"/>
        <end position="274"/>
    </location>
</feature>
<keyword evidence="4" id="KW-0997">Cell inner membrane</keyword>
<evidence type="ECO:0000256" key="5">
    <source>
        <dbReference type="ARBA" id="ARBA00022692"/>
    </source>
</evidence>
<dbReference type="Pfam" id="PF02653">
    <property type="entry name" value="BPD_transp_2"/>
    <property type="match status" value="1"/>
</dbReference>